<protein>
    <recommendedName>
        <fullName evidence="1">Minor tail T domain-containing protein</fullName>
    </recommendedName>
</protein>
<gene>
    <name evidence="2" type="ORF">C7416_102219</name>
</gene>
<organism evidence="2 3">
    <name type="scientific">Cupriavidus phytorum</name>
    <dbReference type="NCBI Taxonomy" id="3024399"/>
    <lineage>
        <taxon>Bacteria</taxon>
        <taxon>Pseudomonadati</taxon>
        <taxon>Pseudomonadota</taxon>
        <taxon>Betaproteobacteria</taxon>
        <taxon>Burkholderiales</taxon>
        <taxon>Burkholderiaceae</taxon>
        <taxon>Cupriavidus</taxon>
    </lineage>
</organism>
<evidence type="ECO:0000313" key="3">
    <source>
        <dbReference type="Proteomes" id="UP000249638"/>
    </source>
</evidence>
<comment type="caution">
    <text evidence="2">The sequence shown here is derived from an EMBL/GenBank/DDBJ whole genome shotgun (WGS) entry which is preliminary data.</text>
</comment>
<dbReference type="AlphaFoldDB" id="A0A2W7PTW4"/>
<reference evidence="2" key="1">
    <citation type="submission" date="2018-06" db="EMBL/GenBank/DDBJ databases">
        <title>Genomic Encyclopedia of Type Strains, Phase IV (KMG-V): Genome sequencing to study the core and pangenomes of soil and plant-associated prokaryotes.</title>
        <authorList>
            <person name="Whitman W."/>
        </authorList>
    </citation>
    <scope>NUCLEOTIDE SEQUENCE [LARGE SCALE GENOMIC DNA]</scope>
    <source>
        <strain evidence="2">MLR2-44</strain>
    </source>
</reference>
<keyword evidence="3" id="KW-1185">Reference proteome</keyword>
<evidence type="ECO:0000313" key="2">
    <source>
        <dbReference type="EMBL" id="PZX32059.1"/>
    </source>
</evidence>
<accession>A0A2W7PTW4</accession>
<dbReference type="EMBL" id="QKZN01000002">
    <property type="protein sequence ID" value="PZX32059.1"/>
    <property type="molecule type" value="Genomic_DNA"/>
</dbReference>
<evidence type="ECO:0000259" key="1">
    <source>
        <dbReference type="Pfam" id="PF06223"/>
    </source>
</evidence>
<sequence>MASYQVDQRGGVYDDLRAGAIASTIANIHRDRKARSEPFGCFDMTPWSEHHAAANDAEPVLLDDPEEQAKLIERVMFPRRE</sequence>
<name>A0A2W7PTW4_9BURK</name>
<dbReference type="InterPro" id="IPR009350">
    <property type="entry name" value="Phage_tail_T"/>
</dbReference>
<proteinExistence type="predicted"/>
<feature type="domain" description="Minor tail T" evidence="1">
    <location>
        <begin position="1"/>
        <end position="57"/>
    </location>
</feature>
<dbReference type="Pfam" id="PF06223">
    <property type="entry name" value="Phage_tail_T"/>
    <property type="match status" value="1"/>
</dbReference>
<dbReference type="Proteomes" id="UP000249638">
    <property type="component" value="Unassembled WGS sequence"/>
</dbReference>